<evidence type="ECO:0000256" key="1">
    <source>
        <dbReference type="SAM" id="MobiDB-lite"/>
    </source>
</evidence>
<organism evidence="3">
    <name type="scientific">Caldilineaceae bacterium SB0662_bin_9</name>
    <dbReference type="NCBI Taxonomy" id="2605258"/>
    <lineage>
        <taxon>Bacteria</taxon>
        <taxon>Bacillati</taxon>
        <taxon>Chloroflexota</taxon>
        <taxon>Caldilineae</taxon>
        <taxon>Caldilineales</taxon>
        <taxon>Caldilineaceae</taxon>
    </lineage>
</organism>
<keyword evidence="3" id="KW-0540">Nuclease</keyword>
<feature type="region of interest" description="Disordered" evidence="1">
    <location>
        <begin position="1"/>
        <end position="22"/>
    </location>
</feature>
<dbReference type="InterPro" id="IPR011335">
    <property type="entry name" value="Restrct_endonuc-II-like"/>
</dbReference>
<dbReference type="CDD" id="cd06260">
    <property type="entry name" value="DUF820-like"/>
    <property type="match status" value="1"/>
</dbReference>
<dbReference type="GO" id="GO:0004519">
    <property type="term" value="F:endonuclease activity"/>
    <property type="evidence" value="ECO:0007669"/>
    <property type="project" value="UniProtKB-KW"/>
</dbReference>
<sequence>MSEVQTLTHEKRDPSAAVTTRNAPQHWSLDPSAWPGAQTVVPYLDRAWRTQARLQVLPAWCEHLQRLSHYDPEFHYDPGHEYETDWTTDADYQEDGVRLYRYSDEGVLVMPHGSFHSWLIHLMVRTLCLVLGHRVCWEPDLHYPDGVSEDLEQLTASGEPRTRRAPDVAVMPESWTLPEARERTVAERIIRLDRGDPAPELVIEVLSRTNDSKDFHDNLKLYAALGIPEYIIVDSGEFSEAPCMWLFRLDDKESVYRMVDRGTTLTACGISMRIIDAPVDGDAPVFQCRDANGHWLDHEGHIVQKELQKELPKERMSTVLGMLELMLPQDLRDEVVAGLRAHWEQTGLPENAEEIAIAIAREPEAWRTRLVDPQERESDVDRSPPLRDTPSPREW</sequence>
<protein>
    <submittedName>
        <fullName evidence="3">Uma2 family endonuclease</fullName>
    </submittedName>
</protein>
<dbReference type="SUPFAM" id="SSF52980">
    <property type="entry name" value="Restriction endonuclease-like"/>
    <property type="match status" value="1"/>
</dbReference>
<evidence type="ECO:0000259" key="2">
    <source>
        <dbReference type="Pfam" id="PF05685"/>
    </source>
</evidence>
<evidence type="ECO:0000313" key="3">
    <source>
        <dbReference type="EMBL" id="MYD91818.1"/>
    </source>
</evidence>
<dbReference type="InterPro" id="IPR008538">
    <property type="entry name" value="Uma2"/>
</dbReference>
<accession>A0A6B1DX47</accession>
<feature type="domain" description="Putative restriction endonuclease" evidence="2">
    <location>
        <begin position="94"/>
        <end position="254"/>
    </location>
</feature>
<dbReference type="Pfam" id="PF05685">
    <property type="entry name" value="Uma2"/>
    <property type="match status" value="1"/>
</dbReference>
<proteinExistence type="predicted"/>
<keyword evidence="3" id="KW-0255">Endonuclease</keyword>
<keyword evidence="3" id="KW-0378">Hydrolase</keyword>
<dbReference type="EMBL" id="VXPY01000117">
    <property type="protein sequence ID" value="MYD91818.1"/>
    <property type="molecule type" value="Genomic_DNA"/>
</dbReference>
<dbReference type="AlphaFoldDB" id="A0A6B1DX47"/>
<reference evidence="3" key="1">
    <citation type="submission" date="2019-09" db="EMBL/GenBank/DDBJ databases">
        <title>Characterisation of the sponge microbiome using genome-centric metagenomics.</title>
        <authorList>
            <person name="Engelberts J.P."/>
            <person name="Robbins S.J."/>
            <person name="De Goeij J.M."/>
            <person name="Aranda M."/>
            <person name="Bell S.C."/>
            <person name="Webster N.S."/>
        </authorList>
    </citation>
    <scope>NUCLEOTIDE SEQUENCE</scope>
    <source>
        <strain evidence="3">SB0662_bin_9</strain>
    </source>
</reference>
<feature type="region of interest" description="Disordered" evidence="1">
    <location>
        <begin position="367"/>
        <end position="395"/>
    </location>
</feature>
<name>A0A6B1DX47_9CHLR</name>
<dbReference type="InterPro" id="IPR012296">
    <property type="entry name" value="Nuclease_put_TT1808"/>
</dbReference>
<comment type="caution">
    <text evidence="3">The sequence shown here is derived from an EMBL/GenBank/DDBJ whole genome shotgun (WGS) entry which is preliminary data.</text>
</comment>
<dbReference type="Gene3D" id="3.90.1570.10">
    <property type="entry name" value="tt1808, chain A"/>
    <property type="match status" value="1"/>
</dbReference>
<gene>
    <name evidence="3" type="ORF">F4Y08_16045</name>
</gene>